<dbReference type="EMBL" id="SKBN01000174">
    <property type="protein sequence ID" value="TGJ81316.1"/>
    <property type="molecule type" value="Genomic_DNA"/>
</dbReference>
<keyword evidence="4" id="KW-1185">Reference proteome</keyword>
<evidence type="ECO:0000313" key="3">
    <source>
        <dbReference type="EMBL" id="TGJ81316.1"/>
    </source>
</evidence>
<dbReference type="InterPro" id="IPR013087">
    <property type="entry name" value="Znf_C2H2_type"/>
</dbReference>
<dbReference type="Proteomes" id="UP000297716">
    <property type="component" value="Unassembled WGS sequence"/>
</dbReference>
<feature type="domain" description="C2H2-type" evidence="2">
    <location>
        <begin position="107"/>
        <end position="135"/>
    </location>
</feature>
<dbReference type="AlphaFoldDB" id="A0A4Z0YV20"/>
<feature type="region of interest" description="Disordered" evidence="1">
    <location>
        <begin position="1"/>
        <end position="27"/>
    </location>
</feature>
<accession>A0A4Z0YV20</accession>
<comment type="caution">
    <text evidence="3">The sequence shown here is derived from an EMBL/GenBank/DDBJ whole genome shotgun (WGS) entry which is preliminary data.</text>
</comment>
<dbReference type="Gene3D" id="3.30.160.60">
    <property type="entry name" value="Classic Zinc Finger"/>
    <property type="match status" value="2"/>
</dbReference>
<evidence type="ECO:0000259" key="2">
    <source>
        <dbReference type="SMART" id="SM00355"/>
    </source>
</evidence>
<organism evidence="3 4">
    <name type="scientific">Xylaria hypoxylon</name>
    <dbReference type="NCBI Taxonomy" id="37992"/>
    <lineage>
        <taxon>Eukaryota</taxon>
        <taxon>Fungi</taxon>
        <taxon>Dikarya</taxon>
        <taxon>Ascomycota</taxon>
        <taxon>Pezizomycotina</taxon>
        <taxon>Sordariomycetes</taxon>
        <taxon>Xylariomycetidae</taxon>
        <taxon>Xylariales</taxon>
        <taxon>Xylariaceae</taxon>
        <taxon>Xylaria</taxon>
    </lineage>
</organism>
<sequence>MMNASPQTDTSNADTPGHRIPDASGPPIILSHARQAASPEGPAAQGEYDQDVCVCITCHTRCSNNATLRKHGKDEDHHPYGCVCGNTFSRLDVLRRHIRSKNNVNDFFCPLCEHDETPRAFSRPDHLLQHLRTFHRIPAGRIPEHFGANFSHNRPAEDSIVPHQSMPRYPCPTPGCMRTGVLAFLQQTDLDEHVVLMHSAPQNAMFVQQGLDDPAPAPTLTNEGIQQSAYLMPVEMFGQDAQQVRFLQPDQLDPAGIFQADWGFLGNDVFAANLDLQPDEDFEMDFSLDT</sequence>
<dbReference type="SMART" id="SM00355">
    <property type="entry name" value="ZnF_C2H2"/>
    <property type="match status" value="3"/>
</dbReference>
<feature type="compositionally biased region" description="Polar residues" evidence="1">
    <location>
        <begin position="1"/>
        <end position="14"/>
    </location>
</feature>
<dbReference type="InterPro" id="IPR036236">
    <property type="entry name" value="Znf_C2H2_sf"/>
</dbReference>
<dbReference type="SUPFAM" id="SSF57667">
    <property type="entry name" value="beta-beta-alpha zinc fingers"/>
    <property type="match status" value="1"/>
</dbReference>
<feature type="domain" description="C2H2-type" evidence="2">
    <location>
        <begin position="169"/>
        <end position="198"/>
    </location>
</feature>
<proteinExistence type="predicted"/>
<feature type="domain" description="C2H2-type" evidence="2">
    <location>
        <begin position="53"/>
        <end position="77"/>
    </location>
</feature>
<gene>
    <name evidence="3" type="ORF">E0Z10_g7439</name>
</gene>
<dbReference type="STRING" id="37992.A0A4Z0YV20"/>
<name>A0A4Z0YV20_9PEZI</name>
<evidence type="ECO:0000256" key="1">
    <source>
        <dbReference type="SAM" id="MobiDB-lite"/>
    </source>
</evidence>
<dbReference type="OrthoDB" id="2687452at2759"/>
<protein>
    <recommendedName>
        <fullName evidence="2">C2H2-type domain-containing protein</fullName>
    </recommendedName>
</protein>
<reference evidence="3 4" key="1">
    <citation type="submission" date="2019-03" db="EMBL/GenBank/DDBJ databases">
        <title>Draft genome sequence of Xylaria hypoxylon DSM 108379, a ubiquitous saprotrophic-parasitic fungi on hardwood.</title>
        <authorList>
            <person name="Buettner E."/>
            <person name="Leonhardt S."/>
            <person name="Gebauer A.M."/>
            <person name="Liers C."/>
            <person name="Hofrichter M."/>
            <person name="Kellner H."/>
        </authorList>
    </citation>
    <scope>NUCLEOTIDE SEQUENCE [LARGE SCALE GENOMIC DNA]</scope>
    <source>
        <strain evidence="3 4">DSM 108379</strain>
    </source>
</reference>
<evidence type="ECO:0000313" key="4">
    <source>
        <dbReference type="Proteomes" id="UP000297716"/>
    </source>
</evidence>